<dbReference type="NCBIfam" id="TIGR01200">
    <property type="entry name" value="GLPGLI"/>
    <property type="match status" value="1"/>
</dbReference>
<accession>A0A7X9RUB5</accession>
<dbReference type="RefSeq" id="WP_169657150.1">
    <property type="nucleotide sequence ID" value="NZ_JABANE010000031.1"/>
</dbReference>
<evidence type="ECO:0000313" key="1">
    <source>
        <dbReference type="EMBL" id="NME68857.1"/>
    </source>
</evidence>
<proteinExistence type="predicted"/>
<name>A0A7X9RUB5_9BACT</name>
<protein>
    <submittedName>
        <fullName evidence="1">GLPGLI family protein</fullName>
    </submittedName>
</protein>
<gene>
    <name evidence="1" type="ORF">HHU12_12865</name>
</gene>
<dbReference type="AlphaFoldDB" id="A0A7X9RUB5"/>
<reference evidence="1 2" key="1">
    <citation type="submission" date="2020-04" db="EMBL/GenBank/DDBJ databases">
        <title>Flammeovirga sp. SR4, a novel species isolated from seawater.</title>
        <authorList>
            <person name="Wang X."/>
        </authorList>
    </citation>
    <scope>NUCLEOTIDE SEQUENCE [LARGE SCALE GENOMIC DNA]</scope>
    <source>
        <strain evidence="1 2">ATCC 23126</strain>
    </source>
</reference>
<dbReference type="EMBL" id="JABANE010000031">
    <property type="protein sequence ID" value="NME68857.1"/>
    <property type="molecule type" value="Genomic_DNA"/>
</dbReference>
<comment type="caution">
    <text evidence="1">The sequence shown here is derived from an EMBL/GenBank/DDBJ whole genome shotgun (WGS) entry which is preliminary data.</text>
</comment>
<dbReference type="Pfam" id="PF09697">
    <property type="entry name" value="Porph_ging"/>
    <property type="match status" value="1"/>
</dbReference>
<dbReference type="Proteomes" id="UP000576082">
    <property type="component" value="Unassembled WGS sequence"/>
</dbReference>
<dbReference type="InterPro" id="IPR005901">
    <property type="entry name" value="GLPGLI"/>
</dbReference>
<organism evidence="1 2">
    <name type="scientific">Flammeovirga aprica JL-4</name>
    <dbReference type="NCBI Taxonomy" id="694437"/>
    <lineage>
        <taxon>Bacteria</taxon>
        <taxon>Pseudomonadati</taxon>
        <taxon>Bacteroidota</taxon>
        <taxon>Cytophagia</taxon>
        <taxon>Cytophagales</taxon>
        <taxon>Flammeovirgaceae</taxon>
        <taxon>Flammeovirga</taxon>
    </lineage>
</organism>
<keyword evidence="2" id="KW-1185">Reference proteome</keyword>
<sequence>MKYIITTLLIFWSTSLHSQIKNHGLAKLSCKYIHSFQPWQNDTSRVEGEFILVLNKKYSEYQSIQTYNKEVVISKGKLNDDDITSQLGQFTSLAGIIHNMPEPKTNDIIVTKDHESNEVKVELGYLFVIRNLFIEDMSDISWNITEDSKMINGYKCFKAITNYGFYSIVAWFTPELPFSDGPYTFGGLPGL</sequence>
<evidence type="ECO:0000313" key="2">
    <source>
        <dbReference type="Proteomes" id="UP000576082"/>
    </source>
</evidence>